<dbReference type="InterPro" id="IPR012332">
    <property type="entry name" value="Autotransporter_pectin_lyase_C"/>
</dbReference>
<dbReference type="SUPFAM" id="SSF103515">
    <property type="entry name" value="Autotransporter"/>
    <property type="match status" value="1"/>
</dbReference>
<dbReference type="EMBL" id="CP045913">
    <property type="protein sequence ID" value="QGH61350.1"/>
    <property type="molecule type" value="Genomic_DNA"/>
</dbReference>
<dbReference type="Proteomes" id="UP000381260">
    <property type="component" value="Chromosome"/>
</dbReference>
<dbReference type="Gene3D" id="2.160.20.20">
    <property type="match status" value="1"/>
</dbReference>
<protein>
    <submittedName>
        <fullName evidence="2">Autotransporter outer membrane beta-barrel domain-containing protein</fullName>
    </submittedName>
</protein>
<dbReference type="InterPro" id="IPR050909">
    <property type="entry name" value="Bact_Autotransporter_VF"/>
</dbReference>
<evidence type="ECO:0000259" key="1">
    <source>
        <dbReference type="PROSITE" id="PS51208"/>
    </source>
</evidence>
<name>A0A5Q2VB42_SERPR</name>
<dbReference type="PROSITE" id="PS51208">
    <property type="entry name" value="AUTOTRANSPORTER"/>
    <property type="match status" value="1"/>
</dbReference>
<dbReference type="PANTHER" id="PTHR12338:SF5">
    <property type="entry name" value="ANTIGEN 43-RELATED"/>
    <property type="match status" value="1"/>
</dbReference>
<accession>A0A5Q2VB42</accession>
<dbReference type="NCBIfam" id="TIGR01414">
    <property type="entry name" value="autotrans_barl"/>
    <property type="match status" value="1"/>
</dbReference>
<dbReference type="AlphaFoldDB" id="A0A5Q2VB42"/>
<organism evidence="2 3">
    <name type="scientific">Serratia proteamaculans</name>
    <dbReference type="NCBI Taxonomy" id="28151"/>
    <lineage>
        <taxon>Bacteria</taxon>
        <taxon>Pseudomonadati</taxon>
        <taxon>Pseudomonadota</taxon>
        <taxon>Gammaproteobacteria</taxon>
        <taxon>Enterobacterales</taxon>
        <taxon>Yersiniaceae</taxon>
        <taxon>Serratia</taxon>
    </lineage>
</organism>
<dbReference type="InterPro" id="IPR006315">
    <property type="entry name" value="OM_autotransptr_brl_dom"/>
</dbReference>
<dbReference type="InterPro" id="IPR036709">
    <property type="entry name" value="Autotransporte_beta_dom_sf"/>
</dbReference>
<evidence type="ECO:0000313" key="3">
    <source>
        <dbReference type="Proteomes" id="UP000381260"/>
    </source>
</evidence>
<dbReference type="CDD" id="cd01344">
    <property type="entry name" value="PL2_Passenger_AT"/>
    <property type="match status" value="1"/>
</dbReference>
<dbReference type="SUPFAM" id="SSF51126">
    <property type="entry name" value="Pectin lyase-like"/>
    <property type="match status" value="1"/>
</dbReference>
<sequence length="940" mass="99120">MFLRYECGLLSHSRYQPKTRYRDGNIMKTSFKPRLLTLFVLAALPGAVHSAFAVDYDGVHQTVQDDLTGQDVNIKNGADILFIPQNEFGMKSITSTDSSFDIGGGGNIGPVTTTNSNAIYGKSLAPQQLRISDDGLQYQTFTVDATGGKQEFDNVLIENKGDQIDIGQPDEIFEGTAVKLTGASKTDSAIFGPKAILRGGHIGTNPLSAPDAGTGLGVLNYQGSITVNQSHILGGLHGIYIMNDTPASKTSHVILNGATVTSGGDGIVQEGNGTLDVNGGTVTGRDNRGFGSGIELQTKGVNQSNNLNITSGATITGGMVGLNILEDNNQGVDNTGSVFKVNISDSAVTGGREGILIHALGDSAKAKTLTTLNLNHAQINSTRTTGSSAIEVDSPGATINIANGSQLNGGSGQALYVYDSGSADVNVDNSALNGNVLNKGTTNINLKNHASWTGTMQDVTNMTLSSGTAWSLTGNSSITGNLVNDGTVSLAHGSTPGNILTVGGNYTGNNGNLLFNTALGDDKSVTDKLLIKGNAAGTTNVSVTNAGGSGAKTIDGIEIIHVDGASAADTFKQKGRIVAGAYDYTLKHNDKSWYLDSHQTDPGPGPHPIPPIDHVVRPEAGSYIANIAAANTMFQTQLHDRLGETRYIDPLSGEEAVTSLWLRQVGNHNRFRDSSGQLKTQSNTYVAQLGGDVAQWSSTAQDRWHLGLMAGYGNSHSNTRSSISGHHAKGSVDGYSVGVYGTWFANEADRTGAYVDSQLQYGWFNNHVNGDDIAAESYKSKGLTASLETGYTFALGESGSTAHPTRYFIEPNVQATWMGVKADDLRESNGTQVSSQGDDNIPTRVGARAFMKGHSTLDNGKDRDFQPFVEVNWLHNTKRFGTTLNGVAIEQAGATNIGEMKVGVEGQLTKRMQLWGNVGQQLGDQGYSNTEATLGVKYAF</sequence>
<dbReference type="InterPro" id="IPR043990">
    <property type="entry name" value="AC_1"/>
</dbReference>
<dbReference type="InterPro" id="IPR011050">
    <property type="entry name" value="Pectin_lyase_fold/virulence"/>
</dbReference>
<dbReference type="Gene3D" id="2.40.128.130">
    <property type="entry name" value="Autotransporter beta-domain"/>
    <property type="match status" value="1"/>
</dbReference>
<feature type="domain" description="Autotransporter" evidence="1">
    <location>
        <begin position="653"/>
        <end position="940"/>
    </location>
</feature>
<dbReference type="PANTHER" id="PTHR12338">
    <property type="entry name" value="AUTOTRANSPORTER"/>
    <property type="match status" value="1"/>
</dbReference>
<evidence type="ECO:0000313" key="2">
    <source>
        <dbReference type="EMBL" id="QGH61350.1"/>
    </source>
</evidence>
<dbReference type="Pfam" id="PF18883">
    <property type="entry name" value="AC_1"/>
    <property type="match status" value="1"/>
</dbReference>
<reference evidence="2 3" key="1">
    <citation type="submission" date="2019-11" db="EMBL/GenBank/DDBJ databases">
        <title>The Phosphoenolpyruvate Phosphotransferase System Regulates Serratia proteamaculans 336X Biofilm Formation and Wheat Roots colonization.</title>
        <authorList>
            <person name="Liu F."/>
        </authorList>
    </citation>
    <scope>NUCLEOTIDE SEQUENCE [LARGE SCALE GENOMIC DNA]</scope>
    <source>
        <strain evidence="2 3">336X</strain>
    </source>
</reference>
<dbReference type="SMART" id="SM00869">
    <property type="entry name" value="Autotransporter"/>
    <property type="match status" value="1"/>
</dbReference>
<dbReference type="InterPro" id="IPR005546">
    <property type="entry name" value="Autotransporte_beta"/>
</dbReference>
<dbReference type="Pfam" id="PF03797">
    <property type="entry name" value="Autotransporter"/>
    <property type="match status" value="1"/>
</dbReference>
<dbReference type="GO" id="GO:0019867">
    <property type="term" value="C:outer membrane"/>
    <property type="evidence" value="ECO:0007669"/>
    <property type="project" value="InterPro"/>
</dbReference>
<proteinExistence type="predicted"/>
<gene>
    <name evidence="2" type="ORF">GHV41_11085</name>
</gene>